<evidence type="ECO:0000256" key="1">
    <source>
        <dbReference type="SAM" id="MobiDB-lite"/>
    </source>
</evidence>
<dbReference type="PANTHER" id="PTHR33748">
    <property type="entry name" value="PROTEIN CBG04600"/>
    <property type="match status" value="1"/>
</dbReference>
<dbReference type="OrthoDB" id="5804001at2759"/>
<sequence>MIGGTKQWEPNTYPDPRTNAAKCNTVEHSTLCDPDRILTDTWRQTINDNIAKQTQRLLNVDVQYTEEAKENCTMGNVTDVRIFVILARRINTTSNQNITSKDLTTFGHDLREAFGLDAQPCKNYILILGVELAKELYVWTGSDLVFPKDRMNTSLSQYKNMFLERNYMEGLNKIVEEVGNILVDPFKGPDSSTTNPRIPTIKPASLTLTLSLPGSYLISTPIYPAYPRMRPRETFFGPFSNSCDENIHSQHGASRFSQLRGRMPEPLNFRQSDSLDWCSMVIP</sequence>
<dbReference type="GO" id="GO:0005892">
    <property type="term" value="C:acetylcholine-gated channel complex"/>
    <property type="evidence" value="ECO:0007669"/>
    <property type="project" value="InterPro"/>
</dbReference>
<dbReference type="Gene3D" id="3.10.310.50">
    <property type="match status" value="1"/>
</dbReference>
<dbReference type="Pfam" id="PF17175">
    <property type="entry name" value="MOLO1"/>
    <property type="match status" value="1"/>
</dbReference>
<protein>
    <submittedName>
        <fullName evidence="2">Uncharacterized protein</fullName>
    </submittedName>
</protein>
<proteinExistence type="predicted"/>
<dbReference type="PANTHER" id="PTHR33748:SF2">
    <property type="entry name" value="CONSERVED PLASMA MEMBRANE PROTEIN"/>
    <property type="match status" value="1"/>
</dbReference>
<gene>
    <name evidence="2" type="ORF">HPBE_LOCUS18312</name>
</gene>
<dbReference type="AlphaFoldDB" id="A0A3P8EGK3"/>
<organism evidence="2">
    <name type="scientific">Heligmosomoides polygyrus</name>
    <name type="common">Parasitic roundworm</name>
    <dbReference type="NCBI Taxonomy" id="6339"/>
    <lineage>
        <taxon>Eukaryota</taxon>
        <taxon>Metazoa</taxon>
        <taxon>Ecdysozoa</taxon>
        <taxon>Nematoda</taxon>
        <taxon>Chromadorea</taxon>
        <taxon>Rhabditida</taxon>
        <taxon>Rhabditina</taxon>
        <taxon>Rhabditomorpha</taxon>
        <taxon>Strongyloidea</taxon>
        <taxon>Heligmosomidae</taxon>
        <taxon>Heligmosomoides</taxon>
    </lineage>
</organism>
<dbReference type="EMBL" id="UZAH01030606">
    <property type="protein sequence ID" value="VDP11109.1"/>
    <property type="molecule type" value="Genomic_DNA"/>
</dbReference>
<dbReference type="InterPro" id="IPR033438">
    <property type="entry name" value="MOLO1"/>
</dbReference>
<name>A0A3P8EGK3_HELPZ</name>
<feature type="region of interest" description="Disordered" evidence="1">
    <location>
        <begin position="1"/>
        <end position="20"/>
    </location>
</feature>
<accession>A0A3P8EGK3</accession>
<evidence type="ECO:0000313" key="2">
    <source>
        <dbReference type="EMBL" id="VDP11109.1"/>
    </source>
</evidence>
<reference evidence="2" key="1">
    <citation type="submission" date="2018-11" db="EMBL/GenBank/DDBJ databases">
        <authorList>
            <consortium name="Pathogen Informatics"/>
        </authorList>
    </citation>
    <scope>NUCLEOTIDE SEQUENCE [LARGE SCALE GENOMIC DNA]</scope>
</reference>